<dbReference type="InterPro" id="IPR000866">
    <property type="entry name" value="AhpC/TSA"/>
</dbReference>
<dbReference type="Proteomes" id="UP000643701">
    <property type="component" value="Unassembled WGS sequence"/>
</dbReference>
<dbReference type="InterPro" id="IPR025380">
    <property type="entry name" value="DUF4369"/>
</dbReference>
<keyword evidence="2" id="KW-0201">Cytochrome c-type biogenesis</keyword>
<keyword evidence="4" id="KW-0676">Redox-active center</keyword>
<reference evidence="6" key="1">
    <citation type="submission" date="2020-03" db="EMBL/GenBank/DDBJ databases">
        <title>Psychroflexus Maritimus sp. nov., isolate from marine sediment.</title>
        <authorList>
            <person name="Zhong Y.-L."/>
        </authorList>
    </citation>
    <scope>NUCLEOTIDE SEQUENCE</scope>
    <source>
        <strain evidence="6">C1</strain>
    </source>
</reference>
<evidence type="ECO:0000256" key="2">
    <source>
        <dbReference type="ARBA" id="ARBA00022748"/>
    </source>
</evidence>
<dbReference type="InterPro" id="IPR050553">
    <property type="entry name" value="Thioredoxin_ResA/DsbE_sf"/>
</dbReference>
<dbReference type="PANTHER" id="PTHR42852">
    <property type="entry name" value="THIOL:DISULFIDE INTERCHANGE PROTEIN DSBE"/>
    <property type="match status" value="1"/>
</dbReference>
<evidence type="ECO:0000259" key="5">
    <source>
        <dbReference type="PROSITE" id="PS51352"/>
    </source>
</evidence>
<dbReference type="GO" id="GO:0030313">
    <property type="term" value="C:cell envelope"/>
    <property type="evidence" value="ECO:0007669"/>
    <property type="project" value="UniProtKB-SubCell"/>
</dbReference>
<dbReference type="AlphaFoldDB" id="A0A967AB89"/>
<evidence type="ECO:0000256" key="1">
    <source>
        <dbReference type="ARBA" id="ARBA00004196"/>
    </source>
</evidence>
<dbReference type="GO" id="GO:0016491">
    <property type="term" value="F:oxidoreductase activity"/>
    <property type="evidence" value="ECO:0007669"/>
    <property type="project" value="InterPro"/>
</dbReference>
<accession>A0A967AB89</accession>
<proteinExistence type="predicted"/>
<dbReference type="Gene3D" id="3.40.30.10">
    <property type="entry name" value="Glutaredoxin"/>
    <property type="match status" value="1"/>
</dbReference>
<evidence type="ECO:0000256" key="4">
    <source>
        <dbReference type="ARBA" id="ARBA00023284"/>
    </source>
</evidence>
<dbReference type="Pfam" id="PF00578">
    <property type="entry name" value="AhpC-TSA"/>
    <property type="match status" value="1"/>
</dbReference>
<dbReference type="SUPFAM" id="SSF52833">
    <property type="entry name" value="Thioredoxin-like"/>
    <property type="match status" value="1"/>
</dbReference>
<gene>
    <name evidence="6" type="ORF">G7034_02215</name>
</gene>
<dbReference type="PROSITE" id="PS51352">
    <property type="entry name" value="THIOREDOXIN_2"/>
    <property type="match status" value="1"/>
</dbReference>
<dbReference type="RefSeq" id="WP_166399329.1">
    <property type="nucleotide sequence ID" value="NZ_JAANAS010000024.1"/>
</dbReference>
<protein>
    <submittedName>
        <fullName evidence="6">AhpC/TSA family protein</fullName>
    </submittedName>
</protein>
<name>A0A967AB89_9FLAO</name>
<dbReference type="GO" id="GO:0016209">
    <property type="term" value="F:antioxidant activity"/>
    <property type="evidence" value="ECO:0007669"/>
    <property type="project" value="InterPro"/>
</dbReference>
<dbReference type="InterPro" id="IPR036249">
    <property type="entry name" value="Thioredoxin-like_sf"/>
</dbReference>
<evidence type="ECO:0000313" key="7">
    <source>
        <dbReference type="Proteomes" id="UP000643701"/>
    </source>
</evidence>
<keyword evidence="3" id="KW-1015">Disulfide bond</keyword>
<evidence type="ECO:0000313" key="6">
    <source>
        <dbReference type="EMBL" id="NGZ89064.1"/>
    </source>
</evidence>
<comment type="subcellular location">
    <subcellularLocation>
        <location evidence="1">Cell envelope</location>
    </subcellularLocation>
</comment>
<organism evidence="6 7">
    <name type="scientific">Psychroflexus maritimus</name>
    <dbReference type="NCBI Taxonomy" id="2714865"/>
    <lineage>
        <taxon>Bacteria</taxon>
        <taxon>Pseudomonadati</taxon>
        <taxon>Bacteroidota</taxon>
        <taxon>Flavobacteriia</taxon>
        <taxon>Flavobacteriales</taxon>
        <taxon>Flavobacteriaceae</taxon>
        <taxon>Psychroflexus</taxon>
    </lineage>
</organism>
<dbReference type="InterPro" id="IPR013766">
    <property type="entry name" value="Thioredoxin_domain"/>
</dbReference>
<dbReference type="PANTHER" id="PTHR42852:SF6">
    <property type="entry name" value="THIOL:DISULFIDE INTERCHANGE PROTEIN DSBE"/>
    <property type="match status" value="1"/>
</dbReference>
<feature type="domain" description="Thioredoxin" evidence="5">
    <location>
        <begin position="230"/>
        <end position="372"/>
    </location>
</feature>
<dbReference type="CDD" id="cd02966">
    <property type="entry name" value="TlpA_like_family"/>
    <property type="match status" value="1"/>
</dbReference>
<dbReference type="GO" id="GO:0017004">
    <property type="term" value="P:cytochrome complex assembly"/>
    <property type="evidence" value="ECO:0007669"/>
    <property type="project" value="UniProtKB-KW"/>
</dbReference>
<dbReference type="Pfam" id="PF14289">
    <property type="entry name" value="DUF4369"/>
    <property type="match status" value="1"/>
</dbReference>
<keyword evidence="7" id="KW-1185">Reference proteome</keyword>
<evidence type="ECO:0000256" key="3">
    <source>
        <dbReference type="ARBA" id="ARBA00023157"/>
    </source>
</evidence>
<dbReference type="EMBL" id="JAANAS010000024">
    <property type="protein sequence ID" value="NGZ89064.1"/>
    <property type="molecule type" value="Genomic_DNA"/>
</dbReference>
<comment type="caution">
    <text evidence="6">The sequence shown here is derived from an EMBL/GenBank/DDBJ whole genome shotgun (WGS) entry which is preliminary data.</text>
</comment>
<dbReference type="PROSITE" id="PS51257">
    <property type="entry name" value="PROKAR_LIPOPROTEIN"/>
    <property type="match status" value="1"/>
</dbReference>
<sequence length="372" mass="42411">MIQRNGFFALVLMLLSCGNNEQSKIIGTVENVEDGVKVYRSTLGEQNNAVPKDTVVLKNGKFEFSLKDAVPQELGVIRIDGVNTNIFYINDNQDIVFDIYPDSTKTFKVNAGKNNKLMSEYLDMMNEFRSGMLNFQNELRAATVKEDAQSLGTIKKEMRSFENEKMKEVKAFADGNTESVVGMIAYSDLLNQKKVNNKELKEFYDKATDEVKNHVMGRMIKEKIAKFNATDIGAVAPDFKGPTPDGSELELHQSLKKLTLVDFWASWCKPCRIENPNIVSIYNDYKDQGFHVIGVSLDRQNQKQKWIQAIEDDQLTWDHVSHLKFWKDPIAVQYGVRSIPQAYLLDEDGVIIAKNLRGNQLREKVAEYLKEN</sequence>